<dbReference type="EMBL" id="JAJTWT010000003">
    <property type="protein sequence ID" value="MCE4537247.1"/>
    <property type="molecule type" value="Genomic_DNA"/>
</dbReference>
<evidence type="ECO:0000313" key="2">
    <source>
        <dbReference type="EMBL" id="MCE4537247.1"/>
    </source>
</evidence>
<dbReference type="InterPro" id="IPR008701">
    <property type="entry name" value="NPP1"/>
</dbReference>
<accession>A0ABS8XCZ9</accession>
<dbReference type="RefSeq" id="WP_233391058.1">
    <property type="nucleotide sequence ID" value="NZ_JAJTWT010000003.1"/>
</dbReference>
<keyword evidence="1" id="KW-0732">Signal</keyword>
<keyword evidence="3" id="KW-1185">Reference proteome</keyword>
<feature type="signal peptide" evidence="1">
    <location>
        <begin position="1"/>
        <end position="21"/>
    </location>
</feature>
<dbReference type="PANTHER" id="PTHR33657:SF6">
    <property type="entry name" value="SECRETED PROTEIN"/>
    <property type="match status" value="1"/>
</dbReference>
<gene>
    <name evidence="2" type="ORF">LXT12_08280</name>
</gene>
<dbReference type="PANTHER" id="PTHR33657">
    <property type="entry name" value="DOMAIN PROTEIN, PUTATIVE (AFU_ORTHOLOGUE AFUA_5G00600)-RELATED"/>
    <property type="match status" value="1"/>
</dbReference>
<proteinExistence type="predicted"/>
<protein>
    <submittedName>
        <fullName evidence="2">NPP1 family protein</fullName>
    </submittedName>
</protein>
<name>A0ABS8XCZ9_9BURK</name>
<dbReference type="PIRSF" id="PIRSF029958">
    <property type="entry name" value="Necrosis-inducing_protein"/>
    <property type="match status" value="1"/>
</dbReference>
<feature type="chain" id="PRO_5045487895" evidence="1">
    <location>
        <begin position="22"/>
        <end position="262"/>
    </location>
</feature>
<comment type="caution">
    <text evidence="2">The sequence shown here is derived from an EMBL/GenBank/DDBJ whole genome shotgun (WGS) entry which is preliminary data.</text>
</comment>
<organism evidence="2 3">
    <name type="scientific">Pelomonas caseinilytica</name>
    <dbReference type="NCBI Taxonomy" id="2906763"/>
    <lineage>
        <taxon>Bacteria</taxon>
        <taxon>Pseudomonadati</taxon>
        <taxon>Pseudomonadota</taxon>
        <taxon>Betaproteobacteria</taxon>
        <taxon>Burkholderiales</taxon>
        <taxon>Sphaerotilaceae</taxon>
        <taxon>Roseateles</taxon>
    </lineage>
</organism>
<reference evidence="2 3" key="1">
    <citation type="submission" date="2021-12" db="EMBL/GenBank/DDBJ databases">
        <title>Genome seq of p7.</title>
        <authorList>
            <person name="Seo T."/>
        </authorList>
    </citation>
    <scope>NUCLEOTIDE SEQUENCE [LARGE SCALE GENOMIC DNA]</scope>
    <source>
        <strain evidence="2 3">P7</strain>
    </source>
</reference>
<evidence type="ECO:0000313" key="3">
    <source>
        <dbReference type="Proteomes" id="UP001201463"/>
    </source>
</evidence>
<evidence type="ECO:0000256" key="1">
    <source>
        <dbReference type="SAM" id="SignalP"/>
    </source>
</evidence>
<dbReference type="Proteomes" id="UP001201463">
    <property type="component" value="Unassembled WGS sequence"/>
</dbReference>
<sequence length="262" mass="27736">MHFTLRLSLAALAAGALPAQASDFPALSAAWPSVVSIATTYPVFDFDTDGCLPSAGISRSGAQNGGLNPSGSIIGGCRRTNFLDYSNTVHRHACMRSGGASYCVHFYALYFLKDQATPFGGGHRHDWEHAAVWTTNGVITHAGYSAHGKLTNAAIGTLATLNGHPKFVYHKDGALTHAMRFAGATEYAAENPYGSWVLPALVSWTTLWGDGVSNATMRSLLNGFDYGSANLPVTDGRFLNNINSFLPPGYPAFTASSMDAAP</sequence>
<dbReference type="Pfam" id="PF05630">
    <property type="entry name" value="NPP1"/>
    <property type="match status" value="1"/>
</dbReference>